<reference evidence="1 2" key="1">
    <citation type="submission" date="2006-02" db="EMBL/GenBank/DDBJ databases">
        <authorList>
            <person name="Pinhassi J."/>
            <person name="Pedros-Alio C."/>
            <person name="Ferriera S."/>
            <person name="Johnson J."/>
            <person name="Kravitz S."/>
            <person name="Halpern A."/>
            <person name="Remington K."/>
            <person name="Beeson K."/>
            <person name="Tran B."/>
            <person name="Rogers Y.-H."/>
            <person name="Friedman R."/>
            <person name="Venter J.C."/>
        </authorList>
    </citation>
    <scope>NUCLEOTIDE SEQUENCE [LARGE SCALE GENOMIC DNA]</scope>
    <source>
        <strain evidence="1 2">MED297</strain>
    </source>
</reference>
<dbReference type="RefSeq" id="WP_008042232.1">
    <property type="nucleotide sequence ID" value="NZ_CH724149.1"/>
</dbReference>
<gene>
    <name evidence="1" type="ORF">MED297_12442</name>
</gene>
<comment type="caution">
    <text evidence="1">The sequence shown here is derived from an EMBL/GenBank/DDBJ whole genome shotgun (WGS) entry which is preliminary data.</text>
</comment>
<dbReference type="AlphaFoldDB" id="A4BE60"/>
<evidence type="ECO:0000313" key="1">
    <source>
        <dbReference type="EMBL" id="EAR09538.1"/>
    </source>
</evidence>
<accession>A4BE60</accession>
<dbReference type="HOGENOM" id="CLU_1365284_0_0_6"/>
<protein>
    <submittedName>
        <fullName evidence="1">Uncharacterized protein</fullName>
    </submittedName>
</protein>
<evidence type="ECO:0000313" key="2">
    <source>
        <dbReference type="Proteomes" id="UP000005953"/>
    </source>
</evidence>
<organism evidence="1 2">
    <name type="scientific">Reinekea blandensis MED297</name>
    <dbReference type="NCBI Taxonomy" id="314283"/>
    <lineage>
        <taxon>Bacteria</taxon>
        <taxon>Pseudomonadati</taxon>
        <taxon>Pseudomonadota</taxon>
        <taxon>Gammaproteobacteria</taxon>
        <taxon>Oceanospirillales</taxon>
        <taxon>Saccharospirillaceae</taxon>
        <taxon>Reinekea</taxon>
    </lineage>
</organism>
<proteinExistence type="predicted"/>
<sequence length="188" mass="21774">MIGRANQPRDLVWSLESFKAPDTAIRFFELFQNRFMVYSKAVEKIYCEYDTHLTGPSGRRRLVVLPDFNQYEAIFNRIGLQAIEETSIHIYPTVQNQKTRLMLSGQATSTGELARLPLRQGLRALKMGYFDNRTIIPTLMLGDLREFPEKRLPYLKLHSVNTDALDQQSDFERSDIAKSAWTRLNPLC</sequence>
<name>A4BE60_9GAMM</name>
<dbReference type="STRING" id="314283.MED297_12442"/>
<dbReference type="EMBL" id="AAOE01000009">
    <property type="protein sequence ID" value="EAR09538.1"/>
    <property type="molecule type" value="Genomic_DNA"/>
</dbReference>
<keyword evidence="2" id="KW-1185">Reference proteome</keyword>
<dbReference type="Proteomes" id="UP000005953">
    <property type="component" value="Unassembled WGS sequence"/>
</dbReference>